<organism evidence="2 3">
    <name type="scientific">candidate division WOR-3 bacterium</name>
    <dbReference type="NCBI Taxonomy" id="2052148"/>
    <lineage>
        <taxon>Bacteria</taxon>
        <taxon>Bacteria division WOR-3</taxon>
    </lineage>
</organism>
<comment type="caution">
    <text evidence="2">The sequence shown here is derived from an EMBL/GenBank/DDBJ whole genome shotgun (WGS) entry which is preliminary data.</text>
</comment>
<feature type="transmembrane region" description="Helical" evidence="1">
    <location>
        <begin position="12"/>
        <end position="38"/>
    </location>
</feature>
<feature type="transmembrane region" description="Helical" evidence="1">
    <location>
        <begin position="121"/>
        <end position="140"/>
    </location>
</feature>
<evidence type="ECO:0000256" key="1">
    <source>
        <dbReference type="SAM" id="Phobius"/>
    </source>
</evidence>
<feature type="transmembrane region" description="Helical" evidence="1">
    <location>
        <begin position="90"/>
        <end position="109"/>
    </location>
</feature>
<feature type="transmembrane region" description="Helical" evidence="1">
    <location>
        <begin position="262"/>
        <end position="279"/>
    </location>
</feature>
<protein>
    <submittedName>
        <fullName evidence="2">Uncharacterized protein</fullName>
    </submittedName>
</protein>
<reference evidence="2" key="1">
    <citation type="submission" date="2019-03" db="EMBL/GenBank/DDBJ databases">
        <title>Lake Tanganyika Metagenome-Assembled Genomes (MAGs).</title>
        <authorList>
            <person name="Tran P."/>
        </authorList>
    </citation>
    <scope>NUCLEOTIDE SEQUENCE</scope>
    <source>
        <strain evidence="2">K_DeepCast_150m_m2_040</strain>
    </source>
</reference>
<feature type="transmembrane region" description="Helical" evidence="1">
    <location>
        <begin position="355"/>
        <end position="372"/>
    </location>
</feature>
<dbReference type="EMBL" id="VGIR01000002">
    <property type="protein sequence ID" value="MBM3330376.1"/>
    <property type="molecule type" value="Genomic_DNA"/>
</dbReference>
<feature type="transmembrane region" description="Helical" evidence="1">
    <location>
        <begin position="146"/>
        <end position="175"/>
    </location>
</feature>
<keyword evidence="1" id="KW-0812">Transmembrane</keyword>
<evidence type="ECO:0000313" key="3">
    <source>
        <dbReference type="Proteomes" id="UP000779900"/>
    </source>
</evidence>
<keyword evidence="1" id="KW-1133">Transmembrane helix</keyword>
<sequence>MRHLAEKLRALVRGAVSASGDGPVVAAGVAAGVLYLLLPAATGLDYRLLAQRGPYQLMWLNLLGAHYQLPIETPKPLSVLLAGILGSGPAFYAATCIAVGLCVAAALRLGRAISGSYWPGLVTAVTVFALRGEGIYYVLVGNAEPFHAALVLLALAAIAEGRLRLAAFVVLLACLQRPEAWALAPLPLLFALASRRRFDPALSLPFIAPFVWAAFDRAMTGDWLYSLHVTAYYPVAAALSTTSPGSYWGDMLLELTKVAGDVPFLLGLVGLGISAWKTARSRPALTDSERPLRPAGRPAILIGLALVLPLMTSWLTSLSGRVLQMGRFQFPSALLLVLLATSAPFLLLSGRAPRWLVVAMSAVVGLSAFAPGQVVKSIRRARGDGLRAVAYAPIAGTVKQLIENGTAEVAVVSERRLFYFARLLGPANSWKLHSIRKVRNLSGAVPATTRTGLLAYYNQDEINTPPTDSVCRWVLRAWPIPAVLEPVAMTPDSLGGVWLIRPSP</sequence>
<evidence type="ECO:0000313" key="2">
    <source>
        <dbReference type="EMBL" id="MBM3330376.1"/>
    </source>
</evidence>
<accession>A0A937XE06</accession>
<dbReference type="AlphaFoldDB" id="A0A937XE06"/>
<proteinExistence type="predicted"/>
<feature type="transmembrane region" description="Helical" evidence="1">
    <location>
        <begin position="328"/>
        <end position="348"/>
    </location>
</feature>
<feature type="transmembrane region" description="Helical" evidence="1">
    <location>
        <begin position="299"/>
        <end position="316"/>
    </location>
</feature>
<gene>
    <name evidence="2" type="ORF">FJY68_00835</name>
</gene>
<keyword evidence="1" id="KW-0472">Membrane</keyword>
<name>A0A937XE06_UNCW3</name>
<dbReference type="Proteomes" id="UP000779900">
    <property type="component" value="Unassembled WGS sequence"/>
</dbReference>